<organism evidence="2 3">
    <name type="scientific">Rhodotorula toruloides</name>
    <name type="common">Yeast</name>
    <name type="synonym">Rhodosporidium toruloides</name>
    <dbReference type="NCBI Taxonomy" id="5286"/>
    <lineage>
        <taxon>Eukaryota</taxon>
        <taxon>Fungi</taxon>
        <taxon>Dikarya</taxon>
        <taxon>Basidiomycota</taxon>
        <taxon>Pucciniomycotina</taxon>
        <taxon>Microbotryomycetes</taxon>
        <taxon>Sporidiobolales</taxon>
        <taxon>Sporidiobolaceae</taxon>
        <taxon>Rhodotorula</taxon>
    </lineage>
</organism>
<evidence type="ECO:0000313" key="2">
    <source>
        <dbReference type="EMBL" id="PRQ70073.1"/>
    </source>
</evidence>
<name>A0A2S9ZWH0_RHOTO</name>
<dbReference type="AlphaFoldDB" id="A0A2S9ZWH0"/>
<reference evidence="2 3" key="1">
    <citation type="journal article" date="2018" name="Elife">
        <title>Functional genomics of lipid metabolism in the oleaginous yeast Rhodosporidium toruloides.</title>
        <authorList>
            <person name="Coradetti S.T."/>
            <person name="Pinel D."/>
            <person name="Geiselman G."/>
            <person name="Ito M."/>
            <person name="Mondo S."/>
            <person name="Reilly M.C."/>
            <person name="Cheng Y.F."/>
            <person name="Bauer S."/>
            <person name="Grigoriev I."/>
            <person name="Gladden J.M."/>
            <person name="Simmons B.A."/>
            <person name="Brem R."/>
            <person name="Arkin A.P."/>
            <person name="Skerker J.M."/>
        </authorList>
    </citation>
    <scope>NUCLEOTIDE SEQUENCE [LARGE SCALE GENOMIC DNA]</scope>
    <source>
        <strain evidence="2 3">NBRC 0880</strain>
    </source>
</reference>
<feature type="region of interest" description="Disordered" evidence="1">
    <location>
        <begin position="1"/>
        <end position="61"/>
    </location>
</feature>
<evidence type="ECO:0000256" key="1">
    <source>
        <dbReference type="SAM" id="MobiDB-lite"/>
    </source>
</evidence>
<proteinExistence type="predicted"/>
<feature type="compositionally biased region" description="Low complexity" evidence="1">
    <location>
        <begin position="13"/>
        <end position="30"/>
    </location>
</feature>
<dbReference type="OrthoDB" id="2531422at2759"/>
<comment type="caution">
    <text evidence="2">The sequence shown here is derived from an EMBL/GenBank/DDBJ whole genome shotgun (WGS) entry which is preliminary data.</text>
</comment>
<sequence>MHTKPMRIPSPPRRTAASPSLHAAALQLASSHRRGRQDPQKLLASPPSVSSSSRSSPSPLLDYPQPPFFDISNMFTKTLLLAAIASTALAAPTADGGLGGGYGGGYGGKGLVGGKGLGGGYGGGYGANLGGGFIGASTQAGAVAEAAVSLKEICYRNLYAEVCACPPFLPSCLLLLFLAFFPAFSSPLSSLAPSSFLVASLLLRLVPPSLLPLPQPLLFCLFPLALHLADSLRLSLRAAAFHVRYAKEVVLQDKKHANVFLADGIKKDVNSQEFYFEEFCYKAYKAKERTGTVKGTHIGLVARQIGGMEGGAFDAGSFMGGFEGAGLDGGAGIGSVDVVGDEQ</sequence>
<gene>
    <name evidence="2" type="ORF">AAT19DRAFT_11726</name>
</gene>
<dbReference type="Proteomes" id="UP000239560">
    <property type="component" value="Unassembled WGS sequence"/>
</dbReference>
<evidence type="ECO:0000313" key="3">
    <source>
        <dbReference type="Proteomes" id="UP000239560"/>
    </source>
</evidence>
<protein>
    <submittedName>
        <fullName evidence="2">Uncharacterized protein</fullName>
    </submittedName>
</protein>
<feature type="compositionally biased region" description="Low complexity" evidence="1">
    <location>
        <begin position="42"/>
        <end position="61"/>
    </location>
</feature>
<dbReference type="EMBL" id="LCTV02000017">
    <property type="protein sequence ID" value="PRQ70073.1"/>
    <property type="molecule type" value="Genomic_DNA"/>
</dbReference>
<accession>A0A2S9ZWH0</accession>